<dbReference type="CTD" id="36346125"/>
<evidence type="ECO:0000313" key="2">
    <source>
        <dbReference type="Proteomes" id="UP000019149"/>
    </source>
</evidence>
<dbReference type="KEGG" id="egl:EGR_10410"/>
<name>W6UMK7_ECHGR</name>
<comment type="caution">
    <text evidence="1">The sequence shown here is derived from an EMBL/GenBank/DDBJ whole genome shotgun (WGS) entry which is preliminary data.</text>
</comment>
<accession>W6UMK7</accession>
<sequence>MHLCFGTSKSTVQDLGERGGPLFDGMSKRYSNKNALPFPNSKNINTLVRPEQHAVSGRKHRELAKFHVKYKQRCKKDVILMHTVRWWLRSNEEVEDGGAKFKVKTDDYIPALQIEIDNTVCRKKFENFNDLWLNRICDWKEILHPDANQCKPFKHLSERQFVPLWRNMESIDENTSSANERFLTSSYKHSVRDEFFKHHPDSDQLGLAILKRTVLSADSITAYYPCKSHSEHHNLGWLVNNKFDHFGGKAMPRSQNSCSMNASRQKDMIQQTYITEIFPVKKEMWSKILTNQMKYCHKQRQTVIHREWDLAKLCQLISPPGVHNDSIFPQQRSIQIDKSYIGKKHSGNTNFVMEQMFSTLKEEVTSKHPVKMFHSGQFTGSKEMEDKAKSRSVEFYSLSNRSQSTH</sequence>
<dbReference type="GeneID" id="36346125"/>
<reference evidence="1 2" key="1">
    <citation type="journal article" date="2013" name="Nat. Genet.">
        <title>The genome of the hydatid tapeworm Echinococcus granulosus.</title>
        <authorList>
            <person name="Zheng H."/>
            <person name="Zhang W."/>
            <person name="Zhang L."/>
            <person name="Zhang Z."/>
            <person name="Li J."/>
            <person name="Lu G."/>
            <person name="Zhu Y."/>
            <person name="Wang Y."/>
            <person name="Huang Y."/>
            <person name="Liu J."/>
            <person name="Kang H."/>
            <person name="Chen J."/>
            <person name="Wang L."/>
            <person name="Chen A."/>
            <person name="Yu S."/>
            <person name="Gao Z."/>
            <person name="Jin L."/>
            <person name="Gu W."/>
            <person name="Wang Z."/>
            <person name="Zhao L."/>
            <person name="Shi B."/>
            <person name="Wen H."/>
            <person name="Lin R."/>
            <person name="Jones M.K."/>
            <person name="Brejova B."/>
            <person name="Vinar T."/>
            <person name="Zhao G."/>
            <person name="McManus D.P."/>
            <person name="Chen Z."/>
            <person name="Zhou Y."/>
            <person name="Wang S."/>
        </authorList>
    </citation>
    <scope>NUCLEOTIDE SEQUENCE [LARGE SCALE GENOMIC DNA]</scope>
</reference>
<dbReference type="Proteomes" id="UP000019149">
    <property type="component" value="Unassembled WGS sequence"/>
</dbReference>
<dbReference type="RefSeq" id="XP_024345925.1">
    <property type="nucleotide sequence ID" value="XM_024499659.1"/>
</dbReference>
<proteinExistence type="predicted"/>
<gene>
    <name evidence="1" type="ORF">EGR_10410</name>
</gene>
<protein>
    <submittedName>
        <fullName evidence="1">Uncharacterized protein</fullName>
    </submittedName>
</protein>
<organism evidence="1 2">
    <name type="scientific">Echinococcus granulosus</name>
    <name type="common">Hydatid tapeworm</name>
    <dbReference type="NCBI Taxonomy" id="6210"/>
    <lineage>
        <taxon>Eukaryota</taxon>
        <taxon>Metazoa</taxon>
        <taxon>Spiralia</taxon>
        <taxon>Lophotrochozoa</taxon>
        <taxon>Platyhelminthes</taxon>
        <taxon>Cestoda</taxon>
        <taxon>Eucestoda</taxon>
        <taxon>Cyclophyllidea</taxon>
        <taxon>Taeniidae</taxon>
        <taxon>Echinococcus</taxon>
        <taxon>Echinococcus granulosus group</taxon>
    </lineage>
</organism>
<dbReference type="EMBL" id="APAU02000217">
    <property type="protein sequence ID" value="EUB54729.1"/>
    <property type="molecule type" value="Genomic_DNA"/>
</dbReference>
<evidence type="ECO:0000313" key="1">
    <source>
        <dbReference type="EMBL" id="EUB54729.1"/>
    </source>
</evidence>
<dbReference type="AlphaFoldDB" id="W6UMK7"/>
<keyword evidence="2" id="KW-1185">Reference proteome</keyword>